<evidence type="ECO:0000313" key="2">
    <source>
        <dbReference type="EMBL" id="KAK9882212.1"/>
    </source>
</evidence>
<organism evidence="2 3">
    <name type="scientific">Henosepilachna vigintioctopunctata</name>
    <dbReference type="NCBI Taxonomy" id="420089"/>
    <lineage>
        <taxon>Eukaryota</taxon>
        <taxon>Metazoa</taxon>
        <taxon>Ecdysozoa</taxon>
        <taxon>Arthropoda</taxon>
        <taxon>Hexapoda</taxon>
        <taxon>Insecta</taxon>
        <taxon>Pterygota</taxon>
        <taxon>Neoptera</taxon>
        <taxon>Endopterygota</taxon>
        <taxon>Coleoptera</taxon>
        <taxon>Polyphaga</taxon>
        <taxon>Cucujiformia</taxon>
        <taxon>Coccinelloidea</taxon>
        <taxon>Coccinellidae</taxon>
        <taxon>Epilachninae</taxon>
        <taxon>Epilachnini</taxon>
        <taxon>Henosepilachna</taxon>
    </lineage>
</organism>
<reference evidence="2 3" key="1">
    <citation type="submission" date="2023-03" db="EMBL/GenBank/DDBJ databases">
        <title>Genome insight into feeding habits of ladybird beetles.</title>
        <authorList>
            <person name="Li H.-S."/>
            <person name="Huang Y.-H."/>
            <person name="Pang H."/>
        </authorList>
    </citation>
    <scope>NUCLEOTIDE SEQUENCE [LARGE SCALE GENOMIC DNA]</scope>
    <source>
        <strain evidence="2">SYSU_2023b</strain>
        <tissue evidence="2">Whole body</tissue>
    </source>
</reference>
<keyword evidence="3" id="KW-1185">Reference proteome</keyword>
<proteinExistence type="predicted"/>
<dbReference type="Proteomes" id="UP001431783">
    <property type="component" value="Unassembled WGS sequence"/>
</dbReference>
<protein>
    <recommendedName>
        <fullName evidence="4">Cytochrome C</fullName>
    </recommendedName>
</protein>
<gene>
    <name evidence="2" type="ORF">WA026_019725</name>
</gene>
<name>A0AAW1UQF5_9CUCU</name>
<evidence type="ECO:0008006" key="4">
    <source>
        <dbReference type="Google" id="ProtNLM"/>
    </source>
</evidence>
<comment type="caution">
    <text evidence="2">The sequence shown here is derived from an EMBL/GenBank/DDBJ whole genome shotgun (WGS) entry which is preliminary data.</text>
</comment>
<dbReference type="AlphaFoldDB" id="A0AAW1UQF5"/>
<sequence length="62" mass="7009">MTSKEVSKKGKGLVSGKQVYKKSEKQMENQRFSQDIANQSKTACPLCHESYDGNWKMQDLGP</sequence>
<evidence type="ECO:0000313" key="3">
    <source>
        <dbReference type="Proteomes" id="UP001431783"/>
    </source>
</evidence>
<evidence type="ECO:0000256" key="1">
    <source>
        <dbReference type="SAM" id="MobiDB-lite"/>
    </source>
</evidence>
<feature type="region of interest" description="Disordered" evidence="1">
    <location>
        <begin position="1"/>
        <end position="34"/>
    </location>
</feature>
<dbReference type="EMBL" id="JARQZJ010000073">
    <property type="protein sequence ID" value="KAK9882212.1"/>
    <property type="molecule type" value="Genomic_DNA"/>
</dbReference>
<accession>A0AAW1UQF5</accession>